<sequence length="204" mass="22520">MASDLGNLCSHDAIPNWREDINCGERRYLLTPREEKRRVRQGKATRNVFTHSSHALPGGRLFPRQSSFKLAAEARALDRAAHPQLAGNCRTRSGESRNSRRTECVEAGRQLKQTARACAAFQKPVKIQVKGGKNPVLVSVPTCRTSGLQFCVQKRRRVPEAAAVPSRERLRSLVGLLESSLQAREGAESRLGILAKVDEGGRQA</sequence>
<organism evidence="1 2">
    <name type="scientific">Elysia crispata</name>
    <name type="common">lettuce slug</name>
    <dbReference type="NCBI Taxonomy" id="231223"/>
    <lineage>
        <taxon>Eukaryota</taxon>
        <taxon>Metazoa</taxon>
        <taxon>Spiralia</taxon>
        <taxon>Lophotrochozoa</taxon>
        <taxon>Mollusca</taxon>
        <taxon>Gastropoda</taxon>
        <taxon>Heterobranchia</taxon>
        <taxon>Euthyneura</taxon>
        <taxon>Panpulmonata</taxon>
        <taxon>Sacoglossa</taxon>
        <taxon>Placobranchoidea</taxon>
        <taxon>Plakobranchidae</taxon>
        <taxon>Elysia</taxon>
    </lineage>
</organism>
<evidence type="ECO:0000313" key="2">
    <source>
        <dbReference type="Proteomes" id="UP001283361"/>
    </source>
</evidence>
<dbReference type="AlphaFoldDB" id="A0AAE1D1V4"/>
<proteinExistence type="predicted"/>
<comment type="caution">
    <text evidence="1">The sequence shown here is derived from an EMBL/GenBank/DDBJ whole genome shotgun (WGS) entry which is preliminary data.</text>
</comment>
<evidence type="ECO:0000313" key="1">
    <source>
        <dbReference type="EMBL" id="KAK3751267.1"/>
    </source>
</evidence>
<dbReference type="EMBL" id="JAWDGP010005833">
    <property type="protein sequence ID" value="KAK3751267.1"/>
    <property type="molecule type" value="Genomic_DNA"/>
</dbReference>
<gene>
    <name evidence="1" type="ORF">RRG08_020482</name>
</gene>
<accession>A0AAE1D1V4</accession>
<protein>
    <submittedName>
        <fullName evidence="1">Uncharacterized protein</fullName>
    </submittedName>
</protein>
<dbReference type="Proteomes" id="UP001283361">
    <property type="component" value="Unassembled WGS sequence"/>
</dbReference>
<keyword evidence="2" id="KW-1185">Reference proteome</keyword>
<reference evidence="1" key="1">
    <citation type="journal article" date="2023" name="G3 (Bethesda)">
        <title>A reference genome for the long-term kleptoplast-retaining sea slug Elysia crispata morphotype clarki.</title>
        <authorList>
            <person name="Eastman K.E."/>
            <person name="Pendleton A.L."/>
            <person name="Shaikh M.A."/>
            <person name="Suttiyut T."/>
            <person name="Ogas R."/>
            <person name="Tomko P."/>
            <person name="Gavelis G."/>
            <person name="Widhalm J.R."/>
            <person name="Wisecaver J.H."/>
        </authorList>
    </citation>
    <scope>NUCLEOTIDE SEQUENCE</scope>
    <source>
        <strain evidence="1">ECLA1</strain>
    </source>
</reference>
<name>A0AAE1D1V4_9GAST</name>